<keyword evidence="4" id="KW-1185">Reference proteome</keyword>
<comment type="similarity">
    <text evidence="1">Belongs to the NXPE family.</text>
</comment>
<organism evidence="3 4">
    <name type="scientific">Clarias magur</name>
    <name type="common">Asian catfish</name>
    <name type="synonym">Macropteronotus magur</name>
    <dbReference type="NCBI Taxonomy" id="1594786"/>
    <lineage>
        <taxon>Eukaryota</taxon>
        <taxon>Metazoa</taxon>
        <taxon>Chordata</taxon>
        <taxon>Craniata</taxon>
        <taxon>Vertebrata</taxon>
        <taxon>Euteleostomi</taxon>
        <taxon>Actinopterygii</taxon>
        <taxon>Neopterygii</taxon>
        <taxon>Teleostei</taxon>
        <taxon>Ostariophysi</taxon>
        <taxon>Siluriformes</taxon>
        <taxon>Clariidae</taxon>
        <taxon>Clarias</taxon>
    </lineage>
</organism>
<evidence type="ECO:0000313" key="3">
    <source>
        <dbReference type="EMBL" id="KAF5902009.1"/>
    </source>
</evidence>
<gene>
    <name evidence="3" type="ORF">DAT39_008283</name>
</gene>
<feature type="domain" description="NXPE C-terminal" evidence="2">
    <location>
        <begin position="299"/>
        <end position="345"/>
    </location>
</feature>
<dbReference type="PANTHER" id="PTHR16165">
    <property type="entry name" value="NXPE FAMILY MEMBER"/>
    <property type="match status" value="1"/>
</dbReference>
<sequence>ELNSQLMSTLYKTQSNIHSDFKPHKILWPLVVKNTHCAQIGQKPTAEEAKEEQNLRNSIAWPGLLVQGLPVEFSSDPAKSYFVIQGPAEQHIGGQLVVHVHMQNFLGLPKKHGGDFLIARLHSPELGAGVAGKVYDHQDGNYTVLFPLLWAGVVWVEITMVHPSEAVVVLKRLQKEHPNRGFFKSLFRSGEVSETRFCKMCLPLNHQPLCNYTDPETGEPWFCFKPKMLGCDTRVTHYKADIKQKLITEYEAQFFQSGLNLKCPIDASGMGNVTVLPAEEQNQVKNYQTASGYYYNDSWMPLNAMDMQQFRDPAAITNCLKGKIVYMLGDSTVRQWFQYLTAFVP</sequence>
<dbReference type="InterPro" id="IPR014756">
    <property type="entry name" value="Ig_E-set"/>
</dbReference>
<feature type="non-terminal residue" evidence="3">
    <location>
        <position position="1"/>
    </location>
</feature>
<dbReference type="InterPro" id="IPR057106">
    <property type="entry name" value="NXPE4_C"/>
</dbReference>
<dbReference type="Pfam" id="PF24536">
    <property type="entry name" value="NXPE4_C"/>
    <property type="match status" value="1"/>
</dbReference>
<dbReference type="InterPro" id="IPR026845">
    <property type="entry name" value="NXPH/NXPE"/>
</dbReference>
<dbReference type="Proteomes" id="UP000727407">
    <property type="component" value="Unassembled WGS sequence"/>
</dbReference>
<dbReference type="PANTHER" id="PTHR16165:SF9">
    <property type="entry name" value="NXPE FAMILY MEMBER 3"/>
    <property type="match status" value="1"/>
</dbReference>
<comment type="caution">
    <text evidence="3">The sequence shown here is derived from an EMBL/GenBank/DDBJ whole genome shotgun (WGS) entry which is preliminary data.</text>
</comment>
<dbReference type="GO" id="GO:0007399">
    <property type="term" value="P:nervous system development"/>
    <property type="evidence" value="ECO:0007669"/>
    <property type="project" value="UniProtKB-ARBA"/>
</dbReference>
<dbReference type="Pfam" id="PF06312">
    <property type="entry name" value="Neurexophilin"/>
    <property type="match status" value="1"/>
</dbReference>
<feature type="non-terminal residue" evidence="3">
    <location>
        <position position="345"/>
    </location>
</feature>
<accession>A0A8J4X4F5</accession>
<evidence type="ECO:0000256" key="1">
    <source>
        <dbReference type="ARBA" id="ARBA00005431"/>
    </source>
</evidence>
<dbReference type="SUPFAM" id="SSF81296">
    <property type="entry name" value="E set domains"/>
    <property type="match status" value="1"/>
</dbReference>
<dbReference type="AlphaFoldDB" id="A0A8J4X4F5"/>
<reference evidence="3" key="1">
    <citation type="submission" date="2020-07" db="EMBL/GenBank/DDBJ databases">
        <title>Clarias magur genome sequencing, assembly and annotation.</title>
        <authorList>
            <person name="Kushwaha B."/>
            <person name="Kumar R."/>
            <person name="Das P."/>
            <person name="Joshi C.G."/>
            <person name="Kumar D."/>
            <person name="Nagpure N.S."/>
            <person name="Pandey M."/>
            <person name="Agarwal S."/>
            <person name="Srivastava S."/>
            <person name="Singh M."/>
            <person name="Sahoo L."/>
            <person name="Jayasankar P."/>
            <person name="Meher P.K."/>
            <person name="Koringa P.G."/>
            <person name="Iquebal M.A."/>
            <person name="Das S.P."/>
            <person name="Bit A."/>
            <person name="Patnaik S."/>
            <person name="Patel N."/>
            <person name="Shah T.M."/>
            <person name="Hinsu A."/>
            <person name="Jena J.K."/>
        </authorList>
    </citation>
    <scope>NUCLEOTIDE SEQUENCE</scope>
    <source>
        <strain evidence="3">CIFAMagur01</strain>
        <tissue evidence="3">Testis</tissue>
    </source>
</reference>
<evidence type="ECO:0000259" key="2">
    <source>
        <dbReference type="Pfam" id="PF24536"/>
    </source>
</evidence>
<dbReference type="EMBL" id="QNUK01000099">
    <property type="protein sequence ID" value="KAF5902009.1"/>
    <property type="molecule type" value="Genomic_DNA"/>
</dbReference>
<evidence type="ECO:0000313" key="4">
    <source>
        <dbReference type="Proteomes" id="UP000727407"/>
    </source>
</evidence>
<name>A0A8J4X4F5_CLAMG</name>
<dbReference type="OrthoDB" id="5950832at2759"/>
<protein>
    <submittedName>
        <fullName evidence="3">NXPE family member 3-like</fullName>
    </submittedName>
</protein>
<proteinExistence type="inferred from homology"/>